<protein>
    <recommendedName>
        <fullName evidence="13">Transcription factor DIVARICATA-like</fullName>
    </recommendedName>
</protein>
<dbReference type="PROSITE" id="PS51294">
    <property type="entry name" value="HTH_MYB"/>
    <property type="match status" value="1"/>
</dbReference>
<dbReference type="InterPro" id="IPR009057">
    <property type="entry name" value="Homeodomain-like_sf"/>
</dbReference>
<feature type="domain" description="HTH myb-type" evidence="9">
    <location>
        <begin position="243"/>
        <end position="299"/>
    </location>
</feature>
<dbReference type="SMART" id="SM00717">
    <property type="entry name" value="SANT"/>
    <property type="match status" value="2"/>
</dbReference>
<evidence type="ECO:0000313" key="12">
    <source>
        <dbReference type="Proteomes" id="UP000197138"/>
    </source>
</evidence>
<keyword evidence="5" id="KW-0539">Nucleus</keyword>
<feature type="compositionally biased region" description="Basic and acidic residues" evidence="6">
    <location>
        <begin position="241"/>
        <end position="252"/>
    </location>
</feature>
<dbReference type="InterPro" id="IPR001005">
    <property type="entry name" value="SANT/Myb"/>
</dbReference>
<evidence type="ECO:0008006" key="13">
    <source>
        <dbReference type="Google" id="ProtNLM"/>
    </source>
</evidence>
<feature type="domain" description="SANT" evidence="8">
    <location>
        <begin position="251"/>
        <end position="299"/>
    </location>
</feature>
<reference evidence="12" key="1">
    <citation type="journal article" date="2017" name="Plant J.">
        <title>The pomegranate (Punica granatum L.) genome and the genomics of punicalagin biosynthesis.</title>
        <authorList>
            <person name="Qin G."/>
            <person name="Xu C."/>
            <person name="Ming R."/>
            <person name="Tang H."/>
            <person name="Guyot R."/>
            <person name="Kramer E.M."/>
            <person name="Hu Y."/>
            <person name="Yi X."/>
            <person name="Qi Y."/>
            <person name="Xu X."/>
            <person name="Gao Z."/>
            <person name="Pan H."/>
            <person name="Jian J."/>
            <person name="Tian Y."/>
            <person name="Yue Z."/>
            <person name="Xu Y."/>
        </authorList>
    </citation>
    <scope>NUCLEOTIDE SEQUENCE [LARGE SCALE GENOMIC DNA]</scope>
    <source>
        <strain evidence="12">cv. Dabenzi</strain>
    </source>
</reference>
<comment type="caution">
    <text evidence="11">The sequence shown here is derived from an EMBL/GenBank/DDBJ whole genome shotgun (WGS) entry which is preliminary data.</text>
</comment>
<dbReference type="Pfam" id="PF00249">
    <property type="entry name" value="Myb_DNA-binding"/>
    <property type="match status" value="2"/>
</dbReference>
<evidence type="ECO:0000256" key="3">
    <source>
        <dbReference type="ARBA" id="ARBA00023125"/>
    </source>
</evidence>
<name>A0A218XB31_PUNGR</name>
<evidence type="ECO:0000256" key="4">
    <source>
        <dbReference type="ARBA" id="ARBA00023163"/>
    </source>
</evidence>
<feature type="domain" description="SANT" evidence="8">
    <location>
        <begin position="137"/>
        <end position="192"/>
    </location>
</feature>
<dbReference type="PROSITE" id="PS50090">
    <property type="entry name" value="MYB_LIKE"/>
    <property type="match status" value="1"/>
</dbReference>
<evidence type="ECO:0000259" key="7">
    <source>
        <dbReference type="PROSITE" id="PS50090"/>
    </source>
</evidence>
<gene>
    <name evidence="11" type="ORF">CDL15_Pgr007749</name>
</gene>
<evidence type="ECO:0000259" key="8">
    <source>
        <dbReference type="PROSITE" id="PS51293"/>
    </source>
</evidence>
<dbReference type="Gene3D" id="3.90.79.10">
    <property type="entry name" value="Nucleoside Triphosphate Pyrophosphohydrolase"/>
    <property type="match status" value="1"/>
</dbReference>
<keyword evidence="2" id="KW-0805">Transcription regulation</keyword>
<evidence type="ECO:0000313" key="11">
    <source>
        <dbReference type="EMBL" id="OWM81711.1"/>
    </source>
</evidence>
<dbReference type="InterPro" id="IPR006447">
    <property type="entry name" value="Myb_dom_plants"/>
</dbReference>
<dbReference type="CDD" id="cd00167">
    <property type="entry name" value="SANT"/>
    <property type="match status" value="2"/>
</dbReference>
<dbReference type="Gene3D" id="1.10.10.60">
    <property type="entry name" value="Homeodomain-like"/>
    <property type="match status" value="2"/>
</dbReference>
<evidence type="ECO:0000256" key="1">
    <source>
        <dbReference type="ARBA" id="ARBA00004123"/>
    </source>
</evidence>
<dbReference type="FunFam" id="1.10.10.60:FF:000009">
    <property type="entry name" value="transcription factor MYB1R1"/>
    <property type="match status" value="1"/>
</dbReference>
<sequence>MGLFLSRNLANLLISFSSKRAKLAGAVFPVQIEEMVSLVSRTGRHLQRYDKGCRQVVGCIPYRYRKGGGELEVLLVSSQKGKAMMFPKGGWEIDESMEEAALRETIELSSSVEMNRGMEVLSPASYIQNSNWLFQESEEARWTPEENKQFEKALALFDKDTPDKWFRVAEMVPGKTVGDVIKHYRELEEDVSDIEAGLFPVTGYGSSSFTLEWVSGSDHGFDGLKQLYGPCGKRGTSTRPSDQERKKGVPWTEEEHRQFLMGLKKYGKGDWRNISRFFVTTRTPTQVASHAQKYFIRQLTGGKDKRRSSIHDITTGHLPDSNPSSPATSSLDNPPATVTKSQPHDQHQKMGGGMGKGPFGWKQPTEVTSSVTEPFLGGSPYGYKFQEQNLLGGALLGSQFGGCNPVFQMHQY</sequence>
<dbReference type="NCBIfam" id="TIGR01557">
    <property type="entry name" value="myb_SHAQKYF"/>
    <property type="match status" value="1"/>
</dbReference>
<dbReference type="PROSITE" id="PS51462">
    <property type="entry name" value="NUDIX"/>
    <property type="match status" value="1"/>
</dbReference>
<proteinExistence type="predicted"/>
<dbReference type="InterPro" id="IPR000086">
    <property type="entry name" value="NUDIX_hydrolase_dom"/>
</dbReference>
<feature type="compositionally biased region" description="Polar residues" evidence="6">
    <location>
        <begin position="321"/>
        <end position="341"/>
    </location>
</feature>
<dbReference type="InterPro" id="IPR017930">
    <property type="entry name" value="Myb_dom"/>
</dbReference>
<dbReference type="SUPFAM" id="SSF46689">
    <property type="entry name" value="Homeodomain-like"/>
    <property type="match status" value="2"/>
</dbReference>
<evidence type="ECO:0000259" key="9">
    <source>
        <dbReference type="PROSITE" id="PS51294"/>
    </source>
</evidence>
<dbReference type="PANTHER" id="PTHR44042:SF58">
    <property type="entry name" value="DUPLICATED HOMEODOMAIN-LIKE SUPERFAMILY PROTEIN"/>
    <property type="match status" value="1"/>
</dbReference>
<evidence type="ECO:0000259" key="10">
    <source>
        <dbReference type="PROSITE" id="PS51462"/>
    </source>
</evidence>
<keyword evidence="4" id="KW-0804">Transcription</keyword>
<dbReference type="Proteomes" id="UP000197138">
    <property type="component" value="Unassembled WGS sequence"/>
</dbReference>
<dbReference type="FunFam" id="1.10.10.60:FF:000154">
    <property type="entry name" value="Transcription factor SRM1"/>
    <property type="match status" value="1"/>
</dbReference>
<dbReference type="AlphaFoldDB" id="A0A218XB31"/>
<dbReference type="PANTHER" id="PTHR44042">
    <property type="entry name" value="DUPLICATED HOMEODOMAIN-LIKE SUPERFAMILY PROTEIN-RELATED"/>
    <property type="match status" value="1"/>
</dbReference>
<comment type="subcellular location">
    <subcellularLocation>
        <location evidence="1">Nucleus</location>
    </subcellularLocation>
</comment>
<evidence type="ECO:0000256" key="2">
    <source>
        <dbReference type="ARBA" id="ARBA00023015"/>
    </source>
</evidence>
<dbReference type="PROSITE" id="PS51293">
    <property type="entry name" value="SANT"/>
    <property type="match status" value="2"/>
</dbReference>
<dbReference type="InterPro" id="IPR017884">
    <property type="entry name" value="SANT_dom"/>
</dbReference>
<dbReference type="GO" id="GO:0010468">
    <property type="term" value="P:regulation of gene expression"/>
    <property type="evidence" value="ECO:0007669"/>
    <property type="project" value="UniProtKB-ARBA"/>
</dbReference>
<accession>A0A218XB31</accession>
<dbReference type="InterPro" id="IPR015797">
    <property type="entry name" value="NUDIX_hydrolase-like_dom_sf"/>
</dbReference>
<evidence type="ECO:0000256" key="5">
    <source>
        <dbReference type="ARBA" id="ARBA00023242"/>
    </source>
</evidence>
<feature type="domain" description="Nudix hydrolase" evidence="10">
    <location>
        <begin position="52"/>
        <end position="189"/>
    </location>
</feature>
<evidence type="ECO:0000256" key="6">
    <source>
        <dbReference type="SAM" id="MobiDB-lite"/>
    </source>
</evidence>
<keyword evidence="3" id="KW-0238">DNA-binding</keyword>
<feature type="region of interest" description="Disordered" evidence="6">
    <location>
        <begin position="300"/>
        <end position="365"/>
    </location>
</feature>
<dbReference type="GO" id="GO:0005634">
    <property type="term" value="C:nucleus"/>
    <property type="evidence" value="ECO:0007669"/>
    <property type="project" value="UniProtKB-SubCell"/>
</dbReference>
<organism evidence="11 12">
    <name type="scientific">Punica granatum</name>
    <name type="common">Pomegranate</name>
    <dbReference type="NCBI Taxonomy" id="22663"/>
    <lineage>
        <taxon>Eukaryota</taxon>
        <taxon>Viridiplantae</taxon>
        <taxon>Streptophyta</taxon>
        <taxon>Embryophyta</taxon>
        <taxon>Tracheophyta</taxon>
        <taxon>Spermatophyta</taxon>
        <taxon>Magnoliopsida</taxon>
        <taxon>eudicotyledons</taxon>
        <taxon>Gunneridae</taxon>
        <taxon>Pentapetalae</taxon>
        <taxon>rosids</taxon>
        <taxon>malvids</taxon>
        <taxon>Myrtales</taxon>
        <taxon>Lythraceae</taxon>
        <taxon>Punica</taxon>
    </lineage>
</organism>
<dbReference type="EMBL" id="MTKT01002214">
    <property type="protein sequence ID" value="OWM81711.1"/>
    <property type="molecule type" value="Genomic_DNA"/>
</dbReference>
<feature type="region of interest" description="Disordered" evidence="6">
    <location>
        <begin position="232"/>
        <end position="252"/>
    </location>
</feature>
<dbReference type="GO" id="GO:0003677">
    <property type="term" value="F:DNA binding"/>
    <property type="evidence" value="ECO:0007669"/>
    <property type="project" value="UniProtKB-KW"/>
</dbReference>
<dbReference type="SUPFAM" id="SSF55811">
    <property type="entry name" value="Nudix"/>
    <property type="match status" value="1"/>
</dbReference>
<feature type="domain" description="Myb-like" evidence="7">
    <location>
        <begin position="243"/>
        <end position="295"/>
    </location>
</feature>